<dbReference type="FunFam" id="1.10.10.10:FF:000213">
    <property type="entry name" value="Coniferyl alcohol 9-O-methyltransferase"/>
    <property type="match status" value="1"/>
</dbReference>
<reference evidence="7" key="2">
    <citation type="submission" date="2023-06" db="EMBL/GenBank/DDBJ databases">
        <authorList>
            <person name="Ma L."/>
            <person name="Liu K.-W."/>
            <person name="Li Z."/>
            <person name="Hsiao Y.-Y."/>
            <person name="Qi Y."/>
            <person name="Fu T."/>
            <person name="Tang G."/>
            <person name="Zhang D."/>
            <person name="Sun W.-H."/>
            <person name="Liu D.-K."/>
            <person name="Li Y."/>
            <person name="Chen G.-Z."/>
            <person name="Liu X.-D."/>
            <person name="Liao X.-Y."/>
            <person name="Jiang Y.-T."/>
            <person name="Yu X."/>
            <person name="Hao Y."/>
            <person name="Huang J."/>
            <person name="Zhao X.-W."/>
            <person name="Ke S."/>
            <person name="Chen Y.-Y."/>
            <person name="Wu W.-L."/>
            <person name="Hsu J.-L."/>
            <person name="Lin Y.-F."/>
            <person name="Huang M.-D."/>
            <person name="Li C.-Y."/>
            <person name="Huang L."/>
            <person name="Wang Z.-W."/>
            <person name="Zhao X."/>
            <person name="Zhong W.-Y."/>
            <person name="Peng D.-H."/>
            <person name="Ahmad S."/>
            <person name="Lan S."/>
            <person name="Zhang J.-S."/>
            <person name="Tsai W.-C."/>
            <person name="Van De Peer Y."/>
            <person name="Liu Z.-J."/>
        </authorList>
    </citation>
    <scope>NUCLEOTIDE SEQUENCE</scope>
    <source>
        <strain evidence="7">CP</strain>
        <tissue evidence="7">Leaves</tissue>
    </source>
</reference>
<dbReference type="Gene3D" id="3.40.50.150">
    <property type="entry name" value="Vaccinia Virus protein VP39"/>
    <property type="match status" value="1"/>
</dbReference>
<evidence type="ECO:0000256" key="1">
    <source>
        <dbReference type="ARBA" id="ARBA00022603"/>
    </source>
</evidence>
<evidence type="ECO:0000259" key="6">
    <source>
        <dbReference type="Pfam" id="PF08100"/>
    </source>
</evidence>
<dbReference type="PIRSF" id="PIRSF005739">
    <property type="entry name" value="O-mtase"/>
    <property type="match status" value="1"/>
</dbReference>
<keyword evidence="2" id="KW-0808">Transferase</keyword>
<keyword evidence="8" id="KW-1185">Reference proteome</keyword>
<dbReference type="InterPro" id="IPR012967">
    <property type="entry name" value="COMT_dimerisation"/>
</dbReference>
<dbReference type="Pfam" id="PF00891">
    <property type="entry name" value="Methyltransf_2"/>
    <property type="match status" value="1"/>
</dbReference>
<evidence type="ECO:0000256" key="4">
    <source>
        <dbReference type="PIRSR" id="PIRSR005739-1"/>
    </source>
</evidence>
<organism evidence="7 8">
    <name type="scientific">Acorus calamus</name>
    <name type="common">Sweet flag</name>
    <dbReference type="NCBI Taxonomy" id="4465"/>
    <lineage>
        <taxon>Eukaryota</taxon>
        <taxon>Viridiplantae</taxon>
        <taxon>Streptophyta</taxon>
        <taxon>Embryophyta</taxon>
        <taxon>Tracheophyta</taxon>
        <taxon>Spermatophyta</taxon>
        <taxon>Magnoliopsida</taxon>
        <taxon>Liliopsida</taxon>
        <taxon>Acoraceae</taxon>
        <taxon>Acorus</taxon>
    </lineage>
</organism>
<dbReference type="GO" id="GO:0008757">
    <property type="term" value="F:S-adenosylmethionine-dependent methyltransferase activity"/>
    <property type="evidence" value="ECO:0007669"/>
    <property type="project" value="UniProtKB-ARBA"/>
</dbReference>
<keyword evidence="3" id="KW-0949">S-adenosyl-L-methionine</keyword>
<dbReference type="SUPFAM" id="SSF53335">
    <property type="entry name" value="S-adenosyl-L-methionine-dependent methyltransferases"/>
    <property type="match status" value="1"/>
</dbReference>
<dbReference type="Proteomes" id="UP001180020">
    <property type="component" value="Unassembled WGS sequence"/>
</dbReference>
<dbReference type="InterPro" id="IPR016461">
    <property type="entry name" value="COMT-like"/>
</dbReference>
<dbReference type="EMBL" id="JAUJYO010000022">
    <property type="protein sequence ID" value="KAK1282949.1"/>
    <property type="molecule type" value="Genomic_DNA"/>
</dbReference>
<name>A0AAV9C3T2_ACOCL</name>
<dbReference type="InterPro" id="IPR036390">
    <property type="entry name" value="WH_DNA-bd_sf"/>
</dbReference>
<dbReference type="SUPFAM" id="SSF46785">
    <property type="entry name" value="Winged helix' DNA-binding domain"/>
    <property type="match status" value="1"/>
</dbReference>
<evidence type="ECO:0000256" key="3">
    <source>
        <dbReference type="ARBA" id="ARBA00022691"/>
    </source>
</evidence>
<evidence type="ECO:0000256" key="2">
    <source>
        <dbReference type="ARBA" id="ARBA00022679"/>
    </source>
</evidence>
<dbReference type="InterPro" id="IPR029063">
    <property type="entry name" value="SAM-dependent_MTases_sf"/>
</dbReference>
<proteinExistence type="predicted"/>
<dbReference type="Pfam" id="PF08100">
    <property type="entry name" value="Dimerisation"/>
    <property type="match status" value="1"/>
</dbReference>
<keyword evidence="1" id="KW-0489">Methyltransferase</keyword>
<dbReference type="PROSITE" id="PS51683">
    <property type="entry name" value="SAM_OMT_II"/>
    <property type="match status" value="1"/>
</dbReference>
<dbReference type="PANTHER" id="PTHR11746">
    <property type="entry name" value="O-METHYLTRANSFERASE"/>
    <property type="match status" value="1"/>
</dbReference>
<evidence type="ECO:0000313" key="8">
    <source>
        <dbReference type="Proteomes" id="UP001180020"/>
    </source>
</evidence>
<dbReference type="GO" id="GO:0032259">
    <property type="term" value="P:methylation"/>
    <property type="evidence" value="ECO:0007669"/>
    <property type="project" value="UniProtKB-KW"/>
</dbReference>
<dbReference type="Gene3D" id="1.10.10.10">
    <property type="entry name" value="Winged helix-like DNA-binding domain superfamily/Winged helix DNA-binding domain"/>
    <property type="match status" value="1"/>
</dbReference>
<dbReference type="InterPro" id="IPR001077">
    <property type="entry name" value="COMT_C"/>
</dbReference>
<gene>
    <name evidence="7" type="primary">ROMT</name>
    <name evidence="7" type="ORF">QJS10_CPB22g00743</name>
</gene>
<reference evidence="7" key="1">
    <citation type="journal article" date="2023" name="Nat. Commun.">
        <title>Diploid and tetraploid genomes of Acorus and the evolution of monocots.</title>
        <authorList>
            <person name="Ma L."/>
            <person name="Liu K.W."/>
            <person name="Li Z."/>
            <person name="Hsiao Y.Y."/>
            <person name="Qi Y."/>
            <person name="Fu T."/>
            <person name="Tang G.D."/>
            <person name="Zhang D."/>
            <person name="Sun W.H."/>
            <person name="Liu D.K."/>
            <person name="Li Y."/>
            <person name="Chen G.Z."/>
            <person name="Liu X.D."/>
            <person name="Liao X.Y."/>
            <person name="Jiang Y.T."/>
            <person name="Yu X."/>
            <person name="Hao Y."/>
            <person name="Huang J."/>
            <person name="Zhao X.W."/>
            <person name="Ke S."/>
            <person name="Chen Y.Y."/>
            <person name="Wu W.L."/>
            <person name="Hsu J.L."/>
            <person name="Lin Y.F."/>
            <person name="Huang M.D."/>
            <person name="Li C.Y."/>
            <person name="Huang L."/>
            <person name="Wang Z.W."/>
            <person name="Zhao X."/>
            <person name="Zhong W.Y."/>
            <person name="Peng D.H."/>
            <person name="Ahmad S."/>
            <person name="Lan S."/>
            <person name="Zhang J.S."/>
            <person name="Tsai W.C."/>
            <person name="Van de Peer Y."/>
            <person name="Liu Z.J."/>
        </authorList>
    </citation>
    <scope>NUCLEOTIDE SEQUENCE</scope>
    <source>
        <strain evidence="7">CP</strain>
    </source>
</reference>
<evidence type="ECO:0000259" key="5">
    <source>
        <dbReference type="Pfam" id="PF00891"/>
    </source>
</evidence>
<protein>
    <submittedName>
        <fullName evidence="7">Trans-resveratrol di-O-methyltransferase</fullName>
    </submittedName>
</protein>
<dbReference type="GO" id="GO:0046983">
    <property type="term" value="F:protein dimerization activity"/>
    <property type="evidence" value="ECO:0007669"/>
    <property type="project" value="InterPro"/>
</dbReference>
<feature type="domain" description="O-methyltransferase C-terminal" evidence="5">
    <location>
        <begin position="134"/>
        <end position="342"/>
    </location>
</feature>
<dbReference type="FunFam" id="3.40.50.150:FF:000057">
    <property type="entry name" value="O-methyltransferase ZRP4"/>
    <property type="match status" value="1"/>
</dbReference>
<dbReference type="InterPro" id="IPR036388">
    <property type="entry name" value="WH-like_DNA-bd_sf"/>
</dbReference>
<evidence type="ECO:0000313" key="7">
    <source>
        <dbReference type="EMBL" id="KAK1282949.1"/>
    </source>
</evidence>
<feature type="active site" description="Proton acceptor" evidence="4">
    <location>
        <position position="265"/>
    </location>
</feature>
<accession>A0AAV9C3T2</accession>
<comment type="caution">
    <text evidence="7">The sequence shown here is derived from an EMBL/GenBank/DDBJ whole genome shotgun (WGS) entry which is preliminary data.</text>
</comment>
<sequence>MELPTVDKVDEELHAQGLIWNHIFQFITSMSLKSAVELRIPDILHAHGQPISLSDLAVKLDIHPRKADSLRRLMRVLVFSGCFAIETNNNNGDEEGGEETYLLTPSSRLLVRDKDTGASPFLLAMLDSVLLTPWQSLGVWFHSDVRTPILKAHEMELWGLTGKSEGLNRMFNEAMACDSRLVSKWLVEKQRQAFVGLKSLIDVGGGSGGLTLTIAEAFPWIKCTVLDFPHVVADAPEGTPVSFEGGNMFEYIPPSDAVVLKLIMHDWSDEECVKILKQCKKAIPTKEDGGKVMILDMVVNSKMGDHRATQTQFFFDMLMMVLTGGREREEREWEKMFIEAGFCGGYKVMHGSGVLSLIEVYP</sequence>
<feature type="domain" description="O-methyltransferase dimerisation" evidence="6">
    <location>
        <begin position="20"/>
        <end position="112"/>
    </location>
</feature>
<dbReference type="GO" id="GO:0008171">
    <property type="term" value="F:O-methyltransferase activity"/>
    <property type="evidence" value="ECO:0007669"/>
    <property type="project" value="InterPro"/>
</dbReference>
<dbReference type="AlphaFoldDB" id="A0AAV9C3T2"/>